<feature type="domain" description="Peptidase M16 C-terminal" evidence="3">
    <location>
        <begin position="209"/>
        <end position="384"/>
    </location>
</feature>
<evidence type="ECO:0000259" key="3">
    <source>
        <dbReference type="Pfam" id="PF05193"/>
    </source>
</evidence>
<protein>
    <submittedName>
        <fullName evidence="4">Peptidase M16</fullName>
    </submittedName>
</protein>
<evidence type="ECO:0000256" key="1">
    <source>
        <dbReference type="SAM" id="SignalP"/>
    </source>
</evidence>
<proteinExistence type="predicted"/>
<dbReference type="Pfam" id="PF00675">
    <property type="entry name" value="Peptidase_M16"/>
    <property type="match status" value="1"/>
</dbReference>
<evidence type="ECO:0000313" key="5">
    <source>
        <dbReference type="Proteomes" id="UP001238179"/>
    </source>
</evidence>
<name>A0AA48H1K6_9BACT</name>
<keyword evidence="1" id="KW-0732">Signal</keyword>
<feature type="signal peptide" evidence="1">
    <location>
        <begin position="1"/>
        <end position="21"/>
    </location>
</feature>
<dbReference type="InterPro" id="IPR050361">
    <property type="entry name" value="MPP/UQCRC_Complex"/>
</dbReference>
<dbReference type="GO" id="GO:0046872">
    <property type="term" value="F:metal ion binding"/>
    <property type="evidence" value="ECO:0007669"/>
    <property type="project" value="InterPro"/>
</dbReference>
<dbReference type="InterPro" id="IPR007863">
    <property type="entry name" value="Peptidase_M16_C"/>
</dbReference>
<dbReference type="RefSeq" id="WP_316413014.1">
    <property type="nucleotide sequence ID" value="NZ_AP027080.1"/>
</dbReference>
<dbReference type="InterPro" id="IPR011249">
    <property type="entry name" value="Metalloenz_LuxS/M16"/>
</dbReference>
<organism evidence="4 5">
    <name type="scientific">Mesoterricola silvestris</name>
    <dbReference type="NCBI Taxonomy" id="2927979"/>
    <lineage>
        <taxon>Bacteria</taxon>
        <taxon>Pseudomonadati</taxon>
        <taxon>Acidobacteriota</taxon>
        <taxon>Holophagae</taxon>
        <taxon>Holophagales</taxon>
        <taxon>Holophagaceae</taxon>
        <taxon>Mesoterricola</taxon>
    </lineage>
</organism>
<evidence type="ECO:0000313" key="4">
    <source>
        <dbReference type="EMBL" id="BDU74338.1"/>
    </source>
</evidence>
<dbReference type="EMBL" id="AP027080">
    <property type="protein sequence ID" value="BDU74338.1"/>
    <property type="molecule type" value="Genomic_DNA"/>
</dbReference>
<reference evidence="5" key="1">
    <citation type="journal article" date="2023" name="Int. J. Syst. Evol. Microbiol.">
        <title>Mesoterricola silvestris gen. nov., sp. nov., Mesoterricola sediminis sp. nov., Geothrix oryzae sp. nov., Geothrix edaphica sp. nov., Geothrix rubra sp. nov., and Geothrix limicola sp. nov., six novel members of Acidobacteriota isolated from soils.</title>
        <authorList>
            <person name="Itoh H."/>
            <person name="Sugisawa Y."/>
            <person name="Mise K."/>
            <person name="Xu Z."/>
            <person name="Kuniyasu M."/>
            <person name="Ushijima N."/>
            <person name="Kawano K."/>
            <person name="Kobayashi E."/>
            <person name="Shiratori Y."/>
            <person name="Masuda Y."/>
            <person name="Senoo K."/>
        </authorList>
    </citation>
    <scope>NUCLEOTIDE SEQUENCE [LARGE SCALE GENOMIC DNA]</scope>
    <source>
        <strain evidence="5">W79</strain>
    </source>
</reference>
<dbReference type="PANTHER" id="PTHR11851:SF224">
    <property type="entry name" value="PROCESSING PROTEASE"/>
    <property type="match status" value="1"/>
</dbReference>
<dbReference type="Proteomes" id="UP001238179">
    <property type="component" value="Chromosome"/>
</dbReference>
<sequence>MFRNRQALAVLLAASGLRLLAAHEETPLPKDLPPYGAERPIPAPAVTQRTLPNGLDVWVLNRPGFPKVTACMVIRGGNAHDAADRQGLTGFMAGLLNEGTRTRSSRQIAEELQAIGGELGAYANLDATFVQGSCLTNGLPALVHLMADITRRPVFPDHEVELAKTNALQGLQAQEAQPAFQANRAFNAALFGNHPYRYASLTAETVKGIQPETLRALHAERFQPGRALLILGGDIQEAAAMKLVAAAFGDWKGGAGTLAPLPAAPQASAHEFLLLPRPGSVQATLRVGRPAVPATHADSIPLQLANVILGGSFDSRITKNIREDKGYTYSPGARASAQQVGGSYTVRADVRSDVTAASLMEILYEMDRMGTTQVGEAELGRAKRFMGGTYLFQNQMLAALTGTLAGYWVNGLTPMALAEFIPKVNAVTAGDVRRIGRTYFAAKDQTIVVVGDEAKVKAELEQFGPVRILKK</sequence>
<feature type="domain" description="Peptidase M16 N-terminal" evidence="2">
    <location>
        <begin position="62"/>
        <end position="197"/>
    </location>
</feature>
<dbReference type="InterPro" id="IPR011765">
    <property type="entry name" value="Pept_M16_N"/>
</dbReference>
<gene>
    <name evidence="4" type="ORF">METEAL_35120</name>
</gene>
<dbReference type="PANTHER" id="PTHR11851">
    <property type="entry name" value="METALLOPROTEASE"/>
    <property type="match status" value="1"/>
</dbReference>
<dbReference type="Pfam" id="PF05193">
    <property type="entry name" value="Peptidase_M16_C"/>
    <property type="match status" value="1"/>
</dbReference>
<dbReference type="AlphaFoldDB" id="A0AA48H1K6"/>
<evidence type="ECO:0000259" key="2">
    <source>
        <dbReference type="Pfam" id="PF00675"/>
    </source>
</evidence>
<keyword evidence="5" id="KW-1185">Reference proteome</keyword>
<dbReference type="SUPFAM" id="SSF63411">
    <property type="entry name" value="LuxS/MPP-like metallohydrolase"/>
    <property type="match status" value="2"/>
</dbReference>
<dbReference type="KEGG" id="msil:METEAL_35120"/>
<dbReference type="Gene3D" id="3.30.830.10">
    <property type="entry name" value="Metalloenzyme, LuxS/M16 peptidase-like"/>
    <property type="match status" value="2"/>
</dbReference>
<accession>A0AA48H1K6</accession>
<feature type="chain" id="PRO_5041396406" evidence="1">
    <location>
        <begin position="22"/>
        <end position="471"/>
    </location>
</feature>